<dbReference type="Proteomes" id="UP000077202">
    <property type="component" value="Unassembled WGS sequence"/>
</dbReference>
<dbReference type="EMBL" id="LVLJ01001187">
    <property type="protein sequence ID" value="OAE31096.1"/>
    <property type="molecule type" value="Genomic_DNA"/>
</dbReference>
<name>A0A176WG33_MARPO</name>
<organism evidence="1 2">
    <name type="scientific">Marchantia polymorpha subsp. ruderalis</name>
    <dbReference type="NCBI Taxonomy" id="1480154"/>
    <lineage>
        <taxon>Eukaryota</taxon>
        <taxon>Viridiplantae</taxon>
        <taxon>Streptophyta</taxon>
        <taxon>Embryophyta</taxon>
        <taxon>Marchantiophyta</taxon>
        <taxon>Marchantiopsida</taxon>
        <taxon>Marchantiidae</taxon>
        <taxon>Marchantiales</taxon>
        <taxon>Marchantiaceae</taxon>
        <taxon>Marchantia</taxon>
    </lineage>
</organism>
<evidence type="ECO:0000313" key="1">
    <source>
        <dbReference type="EMBL" id="OAE31096.1"/>
    </source>
</evidence>
<reference evidence="1" key="1">
    <citation type="submission" date="2016-03" db="EMBL/GenBank/DDBJ databases">
        <title>Mechanisms controlling the formation of the plant cell surface in tip-growing cells are functionally conserved among land plants.</title>
        <authorList>
            <person name="Honkanen S."/>
            <person name="Jones V.A."/>
            <person name="Morieri G."/>
            <person name="Champion C."/>
            <person name="Hetherington A.J."/>
            <person name="Kelly S."/>
            <person name="Saint-Marcoux D."/>
            <person name="Proust H."/>
            <person name="Prescott H."/>
            <person name="Dolan L."/>
        </authorList>
    </citation>
    <scope>NUCLEOTIDE SEQUENCE [LARGE SCALE GENOMIC DNA]</scope>
    <source>
        <tissue evidence="1">Whole gametophyte</tissue>
    </source>
</reference>
<protein>
    <submittedName>
        <fullName evidence="1">Uncharacterized protein</fullName>
    </submittedName>
</protein>
<dbReference type="AlphaFoldDB" id="A0A176WG33"/>
<sequence length="297" mass="33968">MAGRHGFGAGQPNVVDNQVDLVARIIARPRCFSSVYVPSYRNGVSKLFRAELRSQDSKNNVVQATCLQPYFSRLFPSITSRESRLKLLKPVQSTVNIGRSFGRSWICGLAIGSTYLSRYSGLGEVSYMEKDEQVKKYSSEISANWEKRQYRLVLWIRRLWLPSLCVLTIALGWQYPLSLVANILFLMWSSKPSPSSIYMWVEERREEEAMEKRGLERVKAQVSGFLEASAVMHVEVRDYKLFCLARVTSLTKRSTMIGILGDWWVIYSSTHAIHTGVNMRNLMATVPPFVKEQFSMN</sequence>
<keyword evidence="2" id="KW-1185">Reference proteome</keyword>
<gene>
    <name evidence="1" type="ORF">AXG93_4031s1490</name>
</gene>
<evidence type="ECO:0000313" key="2">
    <source>
        <dbReference type="Proteomes" id="UP000077202"/>
    </source>
</evidence>
<proteinExistence type="predicted"/>
<comment type="caution">
    <text evidence="1">The sequence shown here is derived from an EMBL/GenBank/DDBJ whole genome shotgun (WGS) entry which is preliminary data.</text>
</comment>
<accession>A0A176WG33</accession>